<dbReference type="InterPro" id="IPR035093">
    <property type="entry name" value="RelE/ParE_toxin_dom_sf"/>
</dbReference>
<protein>
    <submittedName>
        <fullName evidence="3">Type II toxin-antitoxin system RelE/ParE family toxin</fullName>
    </submittedName>
    <submittedName>
        <fullName evidence="4">Type II toxin-antitoxin system mRNA interferase toxin, RelE/StbE family</fullName>
    </submittedName>
</protein>
<dbReference type="PANTHER" id="PTHR35601:SF1">
    <property type="entry name" value="TOXIN RELE"/>
    <property type="match status" value="1"/>
</dbReference>
<dbReference type="SUPFAM" id="SSF143011">
    <property type="entry name" value="RelE-like"/>
    <property type="match status" value="1"/>
</dbReference>
<dbReference type="Pfam" id="PF05016">
    <property type="entry name" value="ParE_toxin"/>
    <property type="match status" value="1"/>
</dbReference>
<name>A0A7K2IQW1_9ACTN</name>
<dbReference type="NCBIfam" id="TIGR02385">
    <property type="entry name" value="RelE_StbE"/>
    <property type="match status" value="1"/>
</dbReference>
<evidence type="ECO:0000313" key="5">
    <source>
        <dbReference type="Proteomes" id="UP000467124"/>
    </source>
</evidence>
<comment type="caution">
    <text evidence="4">The sequence shown here is derived from an EMBL/GenBank/DDBJ whole genome shotgun (WGS) entry which is preliminary data.</text>
</comment>
<organism evidence="4 5">
    <name type="scientific">Nocardiopsis alba</name>
    <dbReference type="NCBI Taxonomy" id="53437"/>
    <lineage>
        <taxon>Bacteria</taxon>
        <taxon>Bacillati</taxon>
        <taxon>Actinomycetota</taxon>
        <taxon>Actinomycetes</taxon>
        <taxon>Streptosporangiales</taxon>
        <taxon>Nocardiopsidaceae</taxon>
        <taxon>Nocardiopsis</taxon>
    </lineage>
</organism>
<sequence length="89" mass="10356">MSYRTVFRPEARSELRKLPRNVAMTVFRKLTELERDPLGFGTTALVGAPEIRRLRVGDHRVVYTVENEKLIIWVVHVGHRSSVYDRPLP</sequence>
<evidence type="ECO:0000256" key="2">
    <source>
        <dbReference type="ARBA" id="ARBA00022649"/>
    </source>
</evidence>
<dbReference type="AlphaFoldDB" id="A0A7K2IQW1"/>
<keyword evidence="6" id="KW-1185">Reference proteome</keyword>
<dbReference type="GeneID" id="91392526"/>
<dbReference type="PANTHER" id="PTHR35601">
    <property type="entry name" value="TOXIN RELE"/>
    <property type="match status" value="1"/>
</dbReference>
<evidence type="ECO:0000313" key="3">
    <source>
        <dbReference type="EMBL" id="MFB8770810.1"/>
    </source>
</evidence>
<dbReference type="Gene3D" id="3.30.2310.20">
    <property type="entry name" value="RelE-like"/>
    <property type="match status" value="1"/>
</dbReference>
<evidence type="ECO:0000313" key="4">
    <source>
        <dbReference type="EMBL" id="MYR32372.1"/>
    </source>
</evidence>
<reference evidence="4 5" key="1">
    <citation type="journal article" date="2019" name="Nat. Commun.">
        <title>The antimicrobial potential of Streptomyces from insect microbiomes.</title>
        <authorList>
            <person name="Chevrette M.G."/>
            <person name="Carlson C.M."/>
            <person name="Ortega H.E."/>
            <person name="Thomas C."/>
            <person name="Ananiev G.E."/>
            <person name="Barns K.J."/>
            <person name="Book A.J."/>
            <person name="Cagnazzo J."/>
            <person name="Carlos C."/>
            <person name="Flanigan W."/>
            <person name="Grubbs K.J."/>
            <person name="Horn H.A."/>
            <person name="Hoffmann F.M."/>
            <person name="Klassen J.L."/>
            <person name="Knack J.J."/>
            <person name="Lewin G.R."/>
            <person name="McDonald B.R."/>
            <person name="Muller L."/>
            <person name="Melo W.G.P."/>
            <person name="Pinto-Tomas A.A."/>
            <person name="Schmitz A."/>
            <person name="Wendt-Pienkowski E."/>
            <person name="Wildman S."/>
            <person name="Zhao M."/>
            <person name="Zhang F."/>
            <person name="Bugni T.S."/>
            <person name="Andes D.R."/>
            <person name="Pupo M.T."/>
            <person name="Currie C.R."/>
        </authorList>
    </citation>
    <scope>NUCLEOTIDE SEQUENCE [LARGE SCALE GENOMIC DNA]</scope>
    <source>
        <strain evidence="4 5">SID5840</strain>
    </source>
</reference>
<dbReference type="InterPro" id="IPR007712">
    <property type="entry name" value="RelE/ParE_toxin"/>
</dbReference>
<dbReference type="Proteomes" id="UP000467124">
    <property type="component" value="Unassembled WGS sequence"/>
</dbReference>
<comment type="similarity">
    <text evidence="1">Belongs to the RelE toxin family.</text>
</comment>
<evidence type="ECO:0000256" key="1">
    <source>
        <dbReference type="ARBA" id="ARBA00006226"/>
    </source>
</evidence>
<gene>
    <name evidence="4" type="ORF">GTW20_08835</name>
    <name evidence="3" type="ORF">VSQ78_24160</name>
</gene>
<dbReference type="EMBL" id="JAYMRS010000014">
    <property type="protein sequence ID" value="MFB8770810.1"/>
    <property type="molecule type" value="Genomic_DNA"/>
</dbReference>
<evidence type="ECO:0000313" key="6">
    <source>
        <dbReference type="Proteomes" id="UP001585053"/>
    </source>
</evidence>
<dbReference type="Proteomes" id="UP001585053">
    <property type="component" value="Unassembled WGS sequence"/>
</dbReference>
<proteinExistence type="inferred from homology"/>
<accession>A0A7K2IQW1</accession>
<keyword evidence="2" id="KW-1277">Toxin-antitoxin system</keyword>
<dbReference type="EMBL" id="WWHY01000001">
    <property type="protein sequence ID" value="MYR32372.1"/>
    <property type="molecule type" value="Genomic_DNA"/>
</dbReference>
<dbReference type="RefSeq" id="WP_017533240.1">
    <property type="nucleotide sequence ID" value="NZ_BAZE01000008.1"/>
</dbReference>
<reference evidence="3 6" key="2">
    <citation type="submission" date="2024-01" db="EMBL/GenBank/DDBJ databases">
        <title>Genome mining of biosynthetic gene clusters to explore secondary metabolites of Streptomyces sp.</title>
        <authorList>
            <person name="Baig A."/>
            <person name="Ajitkumar Shintre N."/>
            <person name="Kumar H."/>
            <person name="Anbarasu A."/>
            <person name="Ramaiah S."/>
        </authorList>
    </citation>
    <scope>NUCLEOTIDE SEQUENCE [LARGE SCALE GENOMIC DNA]</scope>
    <source>
        <strain evidence="3 6">A01</strain>
    </source>
</reference>